<evidence type="ECO:0000256" key="4">
    <source>
        <dbReference type="PROSITE-ProRule" id="PRU10141"/>
    </source>
</evidence>
<dbReference type="PROSITE" id="PS50006">
    <property type="entry name" value="FHA_DOMAIN"/>
    <property type="match status" value="1"/>
</dbReference>
<dbReference type="Gene3D" id="2.60.200.20">
    <property type="match status" value="1"/>
</dbReference>
<keyword evidence="3 4" id="KW-0067">ATP-binding</keyword>
<proteinExistence type="inferred from homology"/>
<dbReference type="GO" id="GO:0004672">
    <property type="term" value="F:protein kinase activity"/>
    <property type="evidence" value="ECO:0007669"/>
    <property type="project" value="InterPro"/>
</dbReference>
<comment type="caution">
    <text evidence="7">The sequence shown here is derived from an EMBL/GenBank/DDBJ whole genome shotgun (WGS) entry which is preliminary data.</text>
</comment>
<dbReference type="CDD" id="cd05117">
    <property type="entry name" value="STKc_CAMK"/>
    <property type="match status" value="1"/>
</dbReference>
<dbReference type="Proteomes" id="UP001151582">
    <property type="component" value="Unassembled WGS sequence"/>
</dbReference>
<evidence type="ECO:0008006" key="9">
    <source>
        <dbReference type="Google" id="ProtNLM"/>
    </source>
</evidence>
<dbReference type="PROSITE" id="PS50011">
    <property type="entry name" value="PROTEIN_KINASE_DOM"/>
    <property type="match status" value="1"/>
</dbReference>
<dbReference type="InterPro" id="IPR017441">
    <property type="entry name" value="Protein_kinase_ATP_BS"/>
</dbReference>
<dbReference type="AlphaFoldDB" id="A0A9W8ECS1"/>
<dbReference type="SMART" id="SM00240">
    <property type="entry name" value="FHA"/>
    <property type="match status" value="1"/>
</dbReference>
<evidence type="ECO:0000256" key="3">
    <source>
        <dbReference type="ARBA" id="ARBA00022840"/>
    </source>
</evidence>
<name>A0A9W8ECS1_9FUNG</name>
<dbReference type="EMBL" id="JANBQB010000293">
    <property type="protein sequence ID" value="KAJ1978174.1"/>
    <property type="molecule type" value="Genomic_DNA"/>
</dbReference>
<evidence type="ECO:0000259" key="5">
    <source>
        <dbReference type="PROSITE" id="PS50006"/>
    </source>
</evidence>
<accession>A0A9W8ECS1</accession>
<dbReference type="InterPro" id="IPR011009">
    <property type="entry name" value="Kinase-like_dom_sf"/>
</dbReference>
<protein>
    <recommendedName>
        <fullName evidence="9">Kinase-like domain-containing protein</fullName>
    </recommendedName>
</protein>
<dbReference type="PROSITE" id="PS00107">
    <property type="entry name" value="PROTEIN_KINASE_ATP"/>
    <property type="match status" value="1"/>
</dbReference>
<keyword evidence="2 4" id="KW-0547">Nucleotide-binding</keyword>
<dbReference type="Pfam" id="PF00069">
    <property type="entry name" value="Pkinase"/>
    <property type="match status" value="1"/>
</dbReference>
<dbReference type="CDD" id="cd22670">
    <property type="entry name" value="FHA_MEK1-like"/>
    <property type="match status" value="1"/>
</dbReference>
<dbReference type="PANTHER" id="PTHR24347">
    <property type="entry name" value="SERINE/THREONINE-PROTEIN KINASE"/>
    <property type="match status" value="1"/>
</dbReference>
<dbReference type="InterPro" id="IPR000253">
    <property type="entry name" value="FHA_dom"/>
</dbReference>
<dbReference type="Pfam" id="PF00498">
    <property type="entry name" value="FHA"/>
    <property type="match status" value="1"/>
</dbReference>
<dbReference type="SUPFAM" id="SSF56112">
    <property type="entry name" value="Protein kinase-like (PK-like)"/>
    <property type="match status" value="1"/>
</dbReference>
<dbReference type="Gene3D" id="1.10.510.10">
    <property type="entry name" value="Transferase(Phosphotransferase) domain 1"/>
    <property type="match status" value="1"/>
</dbReference>
<feature type="binding site" evidence="4">
    <location>
        <position position="194"/>
    </location>
    <ligand>
        <name>ATP</name>
        <dbReference type="ChEBI" id="CHEBI:30616"/>
    </ligand>
</feature>
<feature type="domain" description="FHA" evidence="5">
    <location>
        <begin position="61"/>
        <end position="116"/>
    </location>
</feature>
<evidence type="ECO:0000313" key="8">
    <source>
        <dbReference type="Proteomes" id="UP001151582"/>
    </source>
</evidence>
<dbReference type="SMART" id="SM00220">
    <property type="entry name" value="S_TKc"/>
    <property type="match status" value="1"/>
</dbReference>
<evidence type="ECO:0000256" key="1">
    <source>
        <dbReference type="ARBA" id="ARBA00005575"/>
    </source>
</evidence>
<dbReference type="GO" id="GO:0005524">
    <property type="term" value="F:ATP binding"/>
    <property type="evidence" value="ECO:0007669"/>
    <property type="project" value="UniProtKB-UniRule"/>
</dbReference>
<evidence type="ECO:0000259" key="6">
    <source>
        <dbReference type="PROSITE" id="PS50011"/>
    </source>
</evidence>
<comment type="similarity">
    <text evidence="1">Belongs to the protein kinase superfamily. CAMK Ser/Thr protein kinase family. CHEK2 subfamily.</text>
</comment>
<dbReference type="InterPro" id="IPR008984">
    <property type="entry name" value="SMAD_FHA_dom_sf"/>
</dbReference>
<evidence type="ECO:0000256" key="2">
    <source>
        <dbReference type="ARBA" id="ARBA00022741"/>
    </source>
</evidence>
<dbReference type="SUPFAM" id="SSF49879">
    <property type="entry name" value="SMAD/FHA domain"/>
    <property type="match status" value="1"/>
</dbReference>
<keyword evidence="8" id="KW-1185">Reference proteome</keyword>
<dbReference type="PROSITE" id="PS00108">
    <property type="entry name" value="PROTEIN_KINASE_ST"/>
    <property type="match status" value="1"/>
</dbReference>
<dbReference type="InterPro" id="IPR000719">
    <property type="entry name" value="Prot_kinase_dom"/>
</dbReference>
<dbReference type="FunFam" id="1.10.510.10:FF:000571">
    <property type="entry name" value="Maternal embryonic leucine zipper kinase"/>
    <property type="match status" value="1"/>
</dbReference>
<dbReference type="OrthoDB" id="40902at2759"/>
<gene>
    <name evidence="7" type="ORF">H4R34_003301</name>
</gene>
<evidence type="ECO:0000313" key="7">
    <source>
        <dbReference type="EMBL" id="KAJ1978174.1"/>
    </source>
</evidence>
<feature type="domain" description="Protein kinase" evidence="6">
    <location>
        <begin position="165"/>
        <end position="440"/>
    </location>
</feature>
<reference evidence="7" key="1">
    <citation type="submission" date="2022-07" db="EMBL/GenBank/DDBJ databases">
        <title>Phylogenomic reconstructions and comparative analyses of Kickxellomycotina fungi.</title>
        <authorList>
            <person name="Reynolds N.K."/>
            <person name="Stajich J.E."/>
            <person name="Barry K."/>
            <person name="Grigoriev I.V."/>
            <person name="Crous P."/>
            <person name="Smith M.E."/>
        </authorList>
    </citation>
    <scope>NUCLEOTIDE SEQUENCE</scope>
    <source>
        <strain evidence="7">RSA 567</strain>
    </source>
</reference>
<organism evidence="7 8">
    <name type="scientific">Dimargaris verticillata</name>
    <dbReference type="NCBI Taxonomy" id="2761393"/>
    <lineage>
        <taxon>Eukaryota</taxon>
        <taxon>Fungi</taxon>
        <taxon>Fungi incertae sedis</taxon>
        <taxon>Zoopagomycota</taxon>
        <taxon>Kickxellomycotina</taxon>
        <taxon>Dimargaritomycetes</taxon>
        <taxon>Dimargaritales</taxon>
        <taxon>Dimargaritaceae</taxon>
        <taxon>Dimargaris</taxon>
    </lineage>
</organism>
<sequence length="512" mass="57485">MPWTIDTKPVEFTQPTQILEETQDVAPTQRDQHQQRVVGKLIANRGGDAATEYLLALDQSIVIGRHRSCDIKVEGTFCSNHHCRLAVEMSTEDSNGFAVVCHDMSSNGTFVNRVKIGKGKTVLLTHGDTLEIRKGNYFTYIQTWYPRGKENRDDVGEEIVEAKYQITNRVLGTGTFAQVKLALCKETGQRLAAKIIDRQRFGSVSVKQHGTDFVQEINIMQSIDHPNIVRVVDVIRTKKFLYIFMPLVQGGDLFEYIMSREKLPEPEAKFVCYQILMALKYLHERNISHRDVKPENILLRANSPYAQIMLTDFGMARVVGKKSIMQTMCGTFQYIAPEVISVNSGVDKDGNDPPRGYSKMVDCWSLGVLLYAMLSGTLPFSSDDDNNAILFSEIRAGKITFPPKYWCGISDEAISMVRSLMVVDPRQRCTVHGALNHEWIKSEASRLQELYLSSLPIPDPSTTTLSGDGLDAVAQMTTNGSVHVVTAPYLPSSPVPSTRARNHHYHRIAWPQ</sequence>
<dbReference type="InterPro" id="IPR008271">
    <property type="entry name" value="Ser/Thr_kinase_AS"/>
</dbReference>